<dbReference type="EMBL" id="LWDG02000135">
    <property type="protein sequence ID" value="KAE8268681.1"/>
    <property type="molecule type" value="Genomic_DNA"/>
</dbReference>
<feature type="domain" description="ABC transporter" evidence="6">
    <location>
        <begin position="409"/>
        <end position="675"/>
    </location>
</feature>
<reference evidence="7" key="2">
    <citation type="journal article" date="2019" name="IMA Fungus">
        <title>Genome sequencing and comparison of five Tilletia species to identify candidate genes for the detection of regulated species infecting wheat.</title>
        <authorList>
            <person name="Nguyen H.D.T."/>
            <person name="Sultana T."/>
            <person name="Kesanakurti P."/>
            <person name="Hambleton S."/>
        </authorList>
    </citation>
    <scope>NUCLEOTIDE SEQUENCE</scope>
    <source>
        <strain evidence="7">DAOMC 236422</strain>
    </source>
</reference>
<feature type="compositionally biased region" description="Low complexity" evidence="5">
    <location>
        <begin position="365"/>
        <end position="378"/>
    </location>
</feature>
<keyword evidence="8" id="KW-1185">Reference proteome</keyword>
<feature type="compositionally biased region" description="Low complexity" evidence="5">
    <location>
        <begin position="347"/>
        <end position="358"/>
    </location>
</feature>
<organism evidence="7 8">
    <name type="scientific">Tilletia walkeri</name>
    <dbReference type="NCBI Taxonomy" id="117179"/>
    <lineage>
        <taxon>Eukaryota</taxon>
        <taxon>Fungi</taxon>
        <taxon>Dikarya</taxon>
        <taxon>Basidiomycota</taxon>
        <taxon>Ustilaginomycotina</taxon>
        <taxon>Exobasidiomycetes</taxon>
        <taxon>Tilletiales</taxon>
        <taxon>Tilletiaceae</taxon>
        <taxon>Tilletia</taxon>
    </lineage>
</organism>
<dbReference type="InterPro" id="IPR027417">
    <property type="entry name" value="P-loop_NTPase"/>
</dbReference>
<dbReference type="InterPro" id="IPR003593">
    <property type="entry name" value="AAA+_ATPase"/>
</dbReference>
<dbReference type="InterPro" id="IPR003439">
    <property type="entry name" value="ABC_transporter-like_ATP-bd"/>
</dbReference>
<keyword evidence="3" id="KW-0547">Nucleotide-binding</keyword>
<dbReference type="PANTHER" id="PTHR43117">
    <property type="entry name" value="OSMOPROTECTANT IMPORT ATP-BINDING PROTEIN OSMV"/>
    <property type="match status" value="1"/>
</dbReference>
<evidence type="ECO:0000256" key="3">
    <source>
        <dbReference type="ARBA" id="ARBA00022741"/>
    </source>
</evidence>
<dbReference type="PROSITE" id="PS50893">
    <property type="entry name" value="ABC_TRANSPORTER_2"/>
    <property type="match status" value="1"/>
</dbReference>
<keyword evidence="4" id="KW-0067">ATP-binding</keyword>
<keyword evidence="2" id="KW-0813">Transport</keyword>
<name>A0A8X7N7P8_9BASI</name>
<comment type="caution">
    <text evidence="7">The sequence shown here is derived from an EMBL/GenBank/DDBJ whole genome shotgun (WGS) entry which is preliminary data.</text>
</comment>
<evidence type="ECO:0000259" key="6">
    <source>
        <dbReference type="PROSITE" id="PS50893"/>
    </source>
</evidence>
<proteinExistence type="inferred from homology"/>
<dbReference type="Proteomes" id="UP000078113">
    <property type="component" value="Unassembled WGS sequence"/>
</dbReference>
<comment type="similarity">
    <text evidence="1">Belongs to the ABC transporter superfamily.</text>
</comment>
<feature type="region of interest" description="Disordered" evidence="5">
    <location>
        <begin position="162"/>
        <end position="186"/>
    </location>
</feature>
<evidence type="ECO:0000256" key="4">
    <source>
        <dbReference type="ARBA" id="ARBA00022840"/>
    </source>
</evidence>
<evidence type="ECO:0000313" key="7">
    <source>
        <dbReference type="EMBL" id="KAE8268681.1"/>
    </source>
</evidence>
<protein>
    <recommendedName>
        <fullName evidence="6">ABC transporter domain-containing protein</fullName>
    </recommendedName>
</protein>
<sequence length="675" mass="72491">MMNSSRRRAAAANALIQLTSLPLPSASHPLTWSLASASSPCWAIVAPSSTPAPQTVKQHLINAISTAGSSRHRDHVHHAPLLRHHGAIRTLTLTNRGSAQASSSSSSSSASAVTAAPAGSSFVDYSARYGAIRDTDATTLFESILATHDVQTGSIARRAFMPDPLASSTPSAGQKPQSKHLLKERADQKTIDRAVRLRDRIYALGPYLNVTSELLQRPLIALSNGQLTRAKILSALLPARDSPANGQEANESNRALELLILDLPFSGLDPPSRSLLSTLLAKLHKQSAPRILLGLREGDPLPAELVSHVLWIRQGGSSIKNAENDQDAVEVLALTREEYEEEQLRITSSNTSSATASALPPPYSPGTTSASLAELASLPPSPSGSPEQVLANAEAKVGTGKDKSEPAYVEMRNVSIQYKGFHALKNIDLALRPGSRLILAGPNGSGKTTLLSLLLGDHPLSFSFPSTSPDSDAPGLSLFGNPRSAQKNASPLLARKTGHTSPELFRAFPRQTDLDRGGLSLAQAIGSGFEGIFVRRSLEIGGVRETRIRELVSGFADLFRGYGLDDDRDSSNDEALTVLLHDTPFATLSPGSQSLALLLRATVHNPHLLILDEPFAGMDAAQIERARVFVDRVAWARENERDQKAMVLISHYEQEWPASFGELFRLDEGHVVERI</sequence>
<dbReference type="Gene3D" id="3.40.50.300">
    <property type="entry name" value="P-loop containing nucleotide triphosphate hydrolases"/>
    <property type="match status" value="2"/>
</dbReference>
<evidence type="ECO:0000313" key="8">
    <source>
        <dbReference type="Proteomes" id="UP000078113"/>
    </source>
</evidence>
<reference evidence="7" key="1">
    <citation type="submission" date="2016-04" db="EMBL/GenBank/DDBJ databases">
        <authorList>
            <person name="Nguyen H.D."/>
            <person name="Samba Siva P."/>
            <person name="Cullis J."/>
            <person name="Levesque C.A."/>
            <person name="Hambleton S."/>
        </authorList>
    </citation>
    <scope>NUCLEOTIDE SEQUENCE</scope>
    <source>
        <strain evidence="7">DAOMC 236422</strain>
    </source>
</reference>
<feature type="compositionally biased region" description="Polar residues" evidence="5">
    <location>
        <begin position="166"/>
        <end position="176"/>
    </location>
</feature>
<gene>
    <name evidence="7" type="ORF">A4X09_0g3658</name>
</gene>
<evidence type="ECO:0000256" key="5">
    <source>
        <dbReference type="SAM" id="MobiDB-lite"/>
    </source>
</evidence>
<dbReference type="Pfam" id="PF00005">
    <property type="entry name" value="ABC_tran"/>
    <property type="match status" value="1"/>
</dbReference>
<dbReference type="AlphaFoldDB" id="A0A8X7N7P8"/>
<dbReference type="GO" id="GO:0016887">
    <property type="term" value="F:ATP hydrolysis activity"/>
    <property type="evidence" value="ECO:0007669"/>
    <property type="project" value="InterPro"/>
</dbReference>
<dbReference type="GO" id="GO:0005524">
    <property type="term" value="F:ATP binding"/>
    <property type="evidence" value="ECO:0007669"/>
    <property type="project" value="UniProtKB-KW"/>
</dbReference>
<evidence type="ECO:0000256" key="2">
    <source>
        <dbReference type="ARBA" id="ARBA00022448"/>
    </source>
</evidence>
<dbReference type="SUPFAM" id="SSF52540">
    <property type="entry name" value="P-loop containing nucleoside triphosphate hydrolases"/>
    <property type="match status" value="2"/>
</dbReference>
<dbReference type="PANTHER" id="PTHR43117:SF4">
    <property type="entry name" value="OSMOPROTECTANT IMPORT ATP-BINDING PROTEIN OSMV"/>
    <property type="match status" value="1"/>
</dbReference>
<accession>A0A8X7N7P8</accession>
<feature type="region of interest" description="Disordered" evidence="5">
    <location>
        <begin position="342"/>
        <end position="404"/>
    </location>
</feature>
<dbReference type="SMART" id="SM00382">
    <property type="entry name" value="AAA"/>
    <property type="match status" value="1"/>
</dbReference>
<evidence type="ECO:0000256" key="1">
    <source>
        <dbReference type="ARBA" id="ARBA00005417"/>
    </source>
</evidence>